<dbReference type="EMBL" id="SBIJ01000074">
    <property type="protein sequence ID" value="TNH41674.1"/>
    <property type="molecule type" value="Genomic_DNA"/>
</dbReference>
<keyword evidence="1" id="KW-0812">Transmembrane</keyword>
<feature type="transmembrane region" description="Helical" evidence="1">
    <location>
        <begin position="7"/>
        <end position="27"/>
    </location>
</feature>
<evidence type="ECO:0000259" key="3">
    <source>
        <dbReference type="Pfam" id="PF18443"/>
    </source>
</evidence>
<comment type="caution">
    <text evidence="4">The sequence shown here is derived from an EMBL/GenBank/DDBJ whole genome shotgun (WGS) entry which is preliminary data.</text>
</comment>
<keyword evidence="1" id="KW-0472">Membrane</keyword>
<protein>
    <recommendedName>
        <fullName evidence="6">Tle cognate immunity protein 4 C-terminal domain-containing protein</fullName>
    </recommendedName>
</protein>
<feature type="domain" description="Tle cognate immunity protein 4 N-terminal" evidence="3">
    <location>
        <begin position="44"/>
        <end position="201"/>
    </location>
</feature>
<feature type="domain" description="Tle cognate immunity protein 4 C-terminal" evidence="2">
    <location>
        <begin position="205"/>
        <end position="363"/>
    </location>
</feature>
<dbReference type="Pfam" id="PF18426">
    <property type="entry name" value="Tli4_C"/>
    <property type="match status" value="1"/>
</dbReference>
<keyword evidence="1" id="KW-1133">Transmembrane helix</keyword>
<gene>
    <name evidence="4" type="ORF">EP164_21220</name>
</gene>
<evidence type="ECO:0000313" key="4">
    <source>
        <dbReference type="EMBL" id="TNH41674.1"/>
    </source>
</evidence>
<sequence>MNRKTTLLTLAVICTLWWHMPVFYYPILTEKEKKVTTEMLANMQPRCVGRYLIDLPAGFGNVANRGIFIGDAQIETERLYPPAFEQRIRLRKQELKTMQSVEPKDMPFLKKTYLLQDNMEGVIFDRNESFGIPGFARVLEAHLYSHGVAFTVTMKFMELSDDKYKEDRDFYIRQGFSERQYNELYQTLEKMKRLLSRISGRKDTEIPTEAGTCIPDGFITGSRDEQENMTFVYKRNESDHFIFSVEILNDLQEKDHLLERLRGMEGMFLAMHAKIIRKGKREIHGTYTEEVLTTASTEKIDEPETKIPGYKFILIANETIGDYKNPFVRINLRNDRLSATPYSENELITFWDAVTSTFRKRPGAFKRQ</sequence>
<proteinExistence type="predicted"/>
<evidence type="ECO:0008006" key="6">
    <source>
        <dbReference type="Google" id="ProtNLM"/>
    </source>
</evidence>
<organism evidence="4 5">
    <name type="scientific">Photorhabdus luminescens subsp. sonorensis</name>
    <dbReference type="NCBI Taxonomy" id="1173677"/>
    <lineage>
        <taxon>Bacteria</taxon>
        <taxon>Pseudomonadati</taxon>
        <taxon>Pseudomonadota</taxon>
        <taxon>Gammaproteobacteria</taxon>
        <taxon>Enterobacterales</taxon>
        <taxon>Morganellaceae</taxon>
        <taxon>Photorhabdus</taxon>
    </lineage>
</organism>
<dbReference type="InterPro" id="IPR040761">
    <property type="entry name" value="Tli4_N"/>
</dbReference>
<evidence type="ECO:0000256" key="1">
    <source>
        <dbReference type="SAM" id="Phobius"/>
    </source>
</evidence>
<accession>A0A5C4RD59</accession>
<evidence type="ECO:0000259" key="2">
    <source>
        <dbReference type="Pfam" id="PF18426"/>
    </source>
</evidence>
<dbReference type="InterPro" id="IPR041290">
    <property type="entry name" value="Tli4_C"/>
</dbReference>
<dbReference type="AlphaFoldDB" id="A0A5C4RD59"/>
<dbReference type="Pfam" id="PF18443">
    <property type="entry name" value="Tli4_N"/>
    <property type="match status" value="1"/>
</dbReference>
<name>A0A5C4RD59_PHOLU</name>
<evidence type="ECO:0000313" key="5">
    <source>
        <dbReference type="Proteomes" id="UP000307592"/>
    </source>
</evidence>
<dbReference type="Proteomes" id="UP000307592">
    <property type="component" value="Unassembled WGS sequence"/>
</dbReference>
<reference evidence="4 5" key="1">
    <citation type="submission" date="2019-01" db="EMBL/GenBank/DDBJ databases">
        <title>Draft genome assembly of Photorhabdus luminescens subsp. sonorensis Caborca.</title>
        <authorList>
            <person name="Duong D.A."/>
            <person name="Espinosa-Artiles P."/>
            <person name="Orozco R.A."/>
            <person name="Molnar I."/>
            <person name="Stock P."/>
        </authorList>
    </citation>
    <scope>NUCLEOTIDE SEQUENCE [LARGE SCALE GENOMIC DNA]</scope>
    <source>
        <strain evidence="4 5">Caborca</strain>
    </source>
</reference>